<dbReference type="Gene3D" id="3.40.50.720">
    <property type="entry name" value="NAD(P)-binding Rossmann-like Domain"/>
    <property type="match status" value="1"/>
</dbReference>
<dbReference type="PANTHER" id="PTHR10953:SF3">
    <property type="entry name" value="UBIQUITIN-LIKE MODIFIER-ACTIVATING ENZYME ATG7"/>
    <property type="match status" value="1"/>
</dbReference>
<evidence type="ECO:0000313" key="11">
    <source>
        <dbReference type="EMBL" id="TPX62381.1"/>
    </source>
</evidence>
<comment type="subunit">
    <text evidence="7">Homodimer.</text>
</comment>
<feature type="region of interest" description="Disordered" evidence="8">
    <location>
        <begin position="611"/>
        <end position="631"/>
    </location>
</feature>
<organism evidence="11 12">
    <name type="scientific">Powellomyces hirtus</name>
    <dbReference type="NCBI Taxonomy" id="109895"/>
    <lineage>
        <taxon>Eukaryota</taxon>
        <taxon>Fungi</taxon>
        <taxon>Fungi incertae sedis</taxon>
        <taxon>Chytridiomycota</taxon>
        <taxon>Chytridiomycota incertae sedis</taxon>
        <taxon>Chytridiomycetes</taxon>
        <taxon>Spizellomycetales</taxon>
        <taxon>Powellomycetaceae</taxon>
        <taxon>Powellomyces</taxon>
    </lineage>
</organism>
<comment type="subcellular location">
    <subcellularLocation>
        <location evidence="7">Cytoplasm</location>
    </subcellularLocation>
    <subcellularLocation>
        <location evidence="7">Preautophagosomal structure</location>
    </subcellularLocation>
</comment>
<dbReference type="NCBIfam" id="TIGR01381">
    <property type="entry name" value="E1_like_apg7"/>
    <property type="match status" value="1"/>
</dbReference>
<gene>
    <name evidence="11" type="ORF">PhCBS80983_g00520</name>
</gene>
<dbReference type="InterPro" id="IPR035985">
    <property type="entry name" value="Ubiquitin-activating_enz"/>
</dbReference>
<keyword evidence="12" id="KW-1185">Reference proteome</keyword>
<comment type="function">
    <text evidence="7">E1-like activating enzyme involved in the 2 ubiquitin-like systems required for cytoplasm to vacuole transport (Cvt) and autophagy. Activates ATG12 for its conjugation with ATG5 and ATG8 for its conjugation with phosphatidylethanolamine. Both systems are needed for the ATG8 association to Cvt vesicles and autophagosomes membranes. Autophagy is essential for maintenance of amino acid levels and protein synthesis under nitrogen starvation. Required for selective autophagic degradation of the nucleus (nucleophagy) as well as for mitophagy which contributes to regulate mitochondrial quantity and quality by eliminating the mitochondria to a basal level to fulfill cellular energy requirements and preventing excess ROS production.</text>
</comment>
<dbReference type="Pfam" id="PF16420">
    <property type="entry name" value="ATG7_N"/>
    <property type="match status" value="1"/>
</dbReference>
<evidence type="ECO:0000256" key="4">
    <source>
        <dbReference type="ARBA" id="ARBA00022927"/>
    </source>
</evidence>
<dbReference type="FunFam" id="3.40.140.70:FF:000001">
    <property type="entry name" value="Ubiquitin-like modifier-activating enzyme atg7"/>
    <property type="match status" value="1"/>
</dbReference>
<dbReference type="STRING" id="109895.A0A507EEV2"/>
<dbReference type="AlphaFoldDB" id="A0A507EEV2"/>
<evidence type="ECO:0000256" key="2">
    <source>
        <dbReference type="ARBA" id="ARBA00017647"/>
    </source>
</evidence>
<keyword evidence="7" id="KW-0963">Cytoplasm</keyword>
<accession>A0A507EEV2</accession>
<dbReference type="GO" id="GO:0034727">
    <property type="term" value="P:piecemeal microautophagy of the nucleus"/>
    <property type="evidence" value="ECO:0007669"/>
    <property type="project" value="TreeGrafter"/>
</dbReference>
<protein>
    <recommendedName>
        <fullName evidence="2 7">Ubiquitin-like modifier-activating enzyme ATG7</fullName>
    </recommendedName>
    <alternativeName>
        <fullName evidence="7">Autophagy-related protein 7</fullName>
    </alternativeName>
</protein>
<evidence type="ECO:0000256" key="3">
    <source>
        <dbReference type="ARBA" id="ARBA00022448"/>
    </source>
</evidence>
<dbReference type="Proteomes" id="UP000318582">
    <property type="component" value="Unassembled WGS sequence"/>
</dbReference>
<name>A0A507EEV2_9FUNG</name>
<dbReference type="GO" id="GO:0032446">
    <property type="term" value="P:protein modification by small protein conjugation"/>
    <property type="evidence" value="ECO:0007669"/>
    <property type="project" value="TreeGrafter"/>
</dbReference>
<dbReference type="InterPro" id="IPR042522">
    <property type="entry name" value="Atg7_N_1"/>
</dbReference>
<dbReference type="InterPro" id="IPR045886">
    <property type="entry name" value="ThiF/MoeB/HesA"/>
</dbReference>
<dbReference type="InterPro" id="IPR006285">
    <property type="entry name" value="Atg7"/>
</dbReference>
<evidence type="ECO:0000256" key="8">
    <source>
        <dbReference type="SAM" id="MobiDB-lite"/>
    </source>
</evidence>
<dbReference type="PANTHER" id="PTHR10953">
    <property type="entry name" value="UBIQUITIN-ACTIVATING ENZYME E1"/>
    <property type="match status" value="1"/>
</dbReference>
<dbReference type="GO" id="GO:0015031">
    <property type="term" value="P:protein transport"/>
    <property type="evidence" value="ECO:0007669"/>
    <property type="project" value="UniProtKB-UniRule"/>
</dbReference>
<dbReference type="Pfam" id="PF00899">
    <property type="entry name" value="ThiF"/>
    <property type="match status" value="1"/>
</dbReference>
<evidence type="ECO:0000256" key="5">
    <source>
        <dbReference type="ARBA" id="ARBA00023006"/>
    </source>
</evidence>
<sequence>MSTPDHHPILQFDPLSSAVDPTFWHALSRNKIEVYRLDDAARAITGYYAPYHAASGHQQRGAVSQLVVGAARLAVTAQSFDSEDDSNSRKGMNGGGGVVAPGVLYNTNTIEEFKKLDKSAVFAQVADRIWESITSGAAVADPTLLTRFILLTFADLKKYKFWYWFGFPALLPFAPVRVRAVRPVREVWSARQVEALRTGVRGVGPFFLVKVASADDDDTLSVRGLGEWDEVVRHDESGDGGVTVGFVDPSGQPAHPGWPLRNFLILLQTRWKVDAVRVVCYRETLSSTTTTPTSIVLDLTLPTPSTTPTTTPKCVGWEKNSMAKLSPRSADLGPLMDPRQLADTAVDLNLKLMRWRIVPTLQLEKIATTKCLLVGSGTLGCHVARTLLAWGVRHITFIDNGTVSFSNPVRQPLFTFDDCLHGGRPKAQAAADALKRIFPGVHATGINLAIPMPGHYVPSARDATTSAVERLTALVEMHDAVFLLTDSRESRWLPTLLGKSLGKIVINSALGFDTFLVMRHGMRQCASSASSSSHPTPTPSEPATTTTTTTTRTTPPPPALGCYFCNDVVAPADSLSDRTLDQQCTVTRPGLSSLASATAVELLISILNHPLGPNAAPPPPTPTPPHPSDPTPTPLGLVPHQIRGFLTHYTHLLVTGHAYDKCTACSPTVLELYAAHGAAFVLDAIEDPTYLERVTGLKQMQMATEHLDLEWDVEDE</sequence>
<dbReference type="FunFam" id="3.40.50.720:FF:000243">
    <property type="entry name" value="Ubiquitin-like modifier-activating enzyme ATG7"/>
    <property type="match status" value="1"/>
</dbReference>
<keyword evidence="4 7" id="KW-0653">Protein transport</keyword>
<dbReference type="EMBL" id="QEAQ01000003">
    <property type="protein sequence ID" value="TPX62381.1"/>
    <property type="molecule type" value="Genomic_DNA"/>
</dbReference>
<feature type="compositionally biased region" description="Pro residues" evidence="8">
    <location>
        <begin position="615"/>
        <end position="631"/>
    </location>
</feature>
<dbReference type="Gene3D" id="3.40.140.100">
    <property type="entry name" value="Ubiquitin-like modifier-activating enzyme ATG7 C-terminal domain"/>
    <property type="match status" value="1"/>
</dbReference>
<dbReference type="InterPro" id="IPR032197">
    <property type="entry name" value="Atg7_N"/>
</dbReference>
<keyword evidence="5 7" id="KW-0072">Autophagy</keyword>
<dbReference type="GO" id="GO:0000045">
    <property type="term" value="P:autophagosome assembly"/>
    <property type="evidence" value="ECO:0007669"/>
    <property type="project" value="TreeGrafter"/>
</dbReference>
<feature type="domain" description="Ubiquitin-like modifier-activating enzyme Atg7 N-terminal" evidence="10">
    <location>
        <begin position="10"/>
        <end position="336"/>
    </location>
</feature>
<feature type="domain" description="THIF-type NAD/FAD binding fold" evidence="9">
    <location>
        <begin position="353"/>
        <end position="610"/>
    </location>
</feature>
<feature type="compositionally biased region" description="Low complexity" evidence="8">
    <location>
        <begin position="527"/>
        <end position="553"/>
    </location>
</feature>
<dbReference type="GO" id="GO:0006995">
    <property type="term" value="P:cellular response to nitrogen starvation"/>
    <property type="evidence" value="ECO:0007669"/>
    <property type="project" value="TreeGrafter"/>
</dbReference>
<dbReference type="InterPro" id="IPR000594">
    <property type="entry name" value="ThiF_NAD_FAD-bd"/>
</dbReference>
<dbReference type="GO" id="GO:0019778">
    <property type="term" value="F:Atg12 activating enzyme activity"/>
    <property type="evidence" value="ECO:0007669"/>
    <property type="project" value="TreeGrafter"/>
</dbReference>
<proteinExistence type="inferred from homology"/>
<keyword evidence="3 7" id="KW-0813">Transport</keyword>
<keyword evidence="7" id="KW-0833">Ubl conjugation pathway</keyword>
<feature type="region of interest" description="Disordered" evidence="8">
    <location>
        <begin position="527"/>
        <end position="556"/>
    </location>
</feature>
<dbReference type="InterPro" id="IPR042523">
    <property type="entry name" value="Atg7_N_2"/>
</dbReference>
<dbReference type="SUPFAM" id="SSF69572">
    <property type="entry name" value="Activating enzymes of the ubiquitin-like proteins"/>
    <property type="match status" value="1"/>
</dbReference>
<dbReference type="Gene3D" id="3.40.140.70">
    <property type="entry name" value="Ubiquitin-like modifier-activating enzyme ATG7 N-terminal domain"/>
    <property type="match status" value="1"/>
</dbReference>
<evidence type="ECO:0000256" key="1">
    <source>
        <dbReference type="ARBA" id="ARBA00010931"/>
    </source>
</evidence>
<evidence type="ECO:0000259" key="10">
    <source>
        <dbReference type="Pfam" id="PF16420"/>
    </source>
</evidence>
<feature type="active site" description="Glycyl thioester intermediate" evidence="6">
    <location>
        <position position="584"/>
    </location>
</feature>
<dbReference type="GO" id="GO:0000407">
    <property type="term" value="C:phagophore assembly site"/>
    <property type="evidence" value="ECO:0007669"/>
    <property type="project" value="UniProtKB-SubCell"/>
</dbReference>
<comment type="similarity">
    <text evidence="1 7">Belongs to the ATG7 family.</text>
</comment>
<dbReference type="GO" id="GO:0000422">
    <property type="term" value="P:autophagy of mitochondrion"/>
    <property type="evidence" value="ECO:0007669"/>
    <property type="project" value="TreeGrafter"/>
</dbReference>
<dbReference type="GO" id="GO:0019779">
    <property type="term" value="F:Atg8 activating enzyme activity"/>
    <property type="evidence" value="ECO:0007669"/>
    <property type="project" value="TreeGrafter"/>
</dbReference>
<evidence type="ECO:0000256" key="6">
    <source>
        <dbReference type="PIRSR" id="PIRSR606285-1"/>
    </source>
</evidence>
<comment type="caution">
    <text evidence="11">The sequence shown here is derived from an EMBL/GenBank/DDBJ whole genome shotgun (WGS) entry which is preliminary data.</text>
</comment>
<evidence type="ECO:0000256" key="7">
    <source>
        <dbReference type="RuleBase" id="RU366022"/>
    </source>
</evidence>
<evidence type="ECO:0000259" key="9">
    <source>
        <dbReference type="Pfam" id="PF00899"/>
    </source>
</evidence>
<reference evidence="11 12" key="1">
    <citation type="journal article" date="2019" name="Sci. Rep.">
        <title>Comparative genomics of chytrid fungi reveal insights into the obligate biotrophic and pathogenic lifestyle of Synchytrium endobioticum.</title>
        <authorList>
            <person name="van de Vossenberg B.T.L.H."/>
            <person name="Warris S."/>
            <person name="Nguyen H.D.T."/>
            <person name="van Gent-Pelzer M.P.E."/>
            <person name="Joly D.L."/>
            <person name="van de Geest H.C."/>
            <person name="Bonants P.J.M."/>
            <person name="Smith D.S."/>
            <person name="Levesque C.A."/>
            <person name="van der Lee T.A.J."/>
        </authorList>
    </citation>
    <scope>NUCLEOTIDE SEQUENCE [LARGE SCALE GENOMIC DNA]</scope>
    <source>
        <strain evidence="11 12">CBS 809.83</strain>
    </source>
</reference>
<evidence type="ECO:0000313" key="12">
    <source>
        <dbReference type="Proteomes" id="UP000318582"/>
    </source>
</evidence>